<protein>
    <submittedName>
        <fullName evidence="1">Uncharacterized protein</fullName>
    </submittedName>
</protein>
<accession>A0AAV5LW38</accession>
<organism evidence="1 2">
    <name type="scientific">Rubroshorea leprosula</name>
    <dbReference type="NCBI Taxonomy" id="152421"/>
    <lineage>
        <taxon>Eukaryota</taxon>
        <taxon>Viridiplantae</taxon>
        <taxon>Streptophyta</taxon>
        <taxon>Embryophyta</taxon>
        <taxon>Tracheophyta</taxon>
        <taxon>Spermatophyta</taxon>
        <taxon>Magnoliopsida</taxon>
        <taxon>eudicotyledons</taxon>
        <taxon>Gunneridae</taxon>
        <taxon>Pentapetalae</taxon>
        <taxon>rosids</taxon>
        <taxon>malvids</taxon>
        <taxon>Malvales</taxon>
        <taxon>Dipterocarpaceae</taxon>
        <taxon>Rubroshorea</taxon>
    </lineage>
</organism>
<name>A0AAV5LW38_9ROSI</name>
<comment type="caution">
    <text evidence="1">The sequence shown here is derived from an EMBL/GenBank/DDBJ whole genome shotgun (WGS) entry which is preliminary data.</text>
</comment>
<dbReference type="EMBL" id="BPVZ01000143">
    <property type="protein sequence ID" value="GKV40662.1"/>
    <property type="molecule type" value="Genomic_DNA"/>
</dbReference>
<gene>
    <name evidence="1" type="ORF">SLEP1_g48271</name>
</gene>
<sequence>MVAGGLLGDGCRLLCNGKRRARSRICMKKERGNRRKREAKGRVEGEEEIQEVLGMEGKLSRRLKGRFGR</sequence>
<proteinExistence type="predicted"/>
<keyword evidence="2" id="KW-1185">Reference proteome</keyword>
<dbReference type="Proteomes" id="UP001054252">
    <property type="component" value="Unassembled WGS sequence"/>
</dbReference>
<dbReference type="AlphaFoldDB" id="A0AAV5LW38"/>
<evidence type="ECO:0000313" key="1">
    <source>
        <dbReference type="EMBL" id="GKV40662.1"/>
    </source>
</evidence>
<evidence type="ECO:0000313" key="2">
    <source>
        <dbReference type="Proteomes" id="UP001054252"/>
    </source>
</evidence>
<reference evidence="1 2" key="1">
    <citation type="journal article" date="2021" name="Commun. Biol.">
        <title>The genome of Shorea leprosula (Dipterocarpaceae) highlights the ecological relevance of drought in aseasonal tropical rainforests.</title>
        <authorList>
            <person name="Ng K.K.S."/>
            <person name="Kobayashi M.J."/>
            <person name="Fawcett J.A."/>
            <person name="Hatakeyama M."/>
            <person name="Paape T."/>
            <person name="Ng C.H."/>
            <person name="Ang C.C."/>
            <person name="Tnah L.H."/>
            <person name="Lee C.T."/>
            <person name="Nishiyama T."/>
            <person name="Sese J."/>
            <person name="O'Brien M.J."/>
            <person name="Copetti D."/>
            <person name="Mohd Noor M.I."/>
            <person name="Ong R.C."/>
            <person name="Putra M."/>
            <person name="Sireger I.Z."/>
            <person name="Indrioko S."/>
            <person name="Kosugi Y."/>
            <person name="Izuno A."/>
            <person name="Isagi Y."/>
            <person name="Lee S.L."/>
            <person name="Shimizu K.K."/>
        </authorList>
    </citation>
    <scope>NUCLEOTIDE SEQUENCE [LARGE SCALE GENOMIC DNA]</scope>
    <source>
        <strain evidence="1">214</strain>
    </source>
</reference>